<dbReference type="SUPFAM" id="SSF143120">
    <property type="entry name" value="YefM-like"/>
    <property type="match status" value="1"/>
</dbReference>
<sequence length="84" mass="9291">MSYVTFTDLRNNLASHLDKVEQDRAELIVTRQGHEPAVIVSLADWEGMKETLHLLSSPVNAERLLASIAELDAGKGVEHDLIDP</sequence>
<proteinExistence type="inferred from homology"/>
<dbReference type="PANTHER" id="PTHR33713:SF6">
    <property type="entry name" value="ANTITOXIN YEFM"/>
    <property type="match status" value="1"/>
</dbReference>
<organism evidence="3 4">
    <name type="scientific">Pseudaminobacter soli</name>
    <name type="common">ex Zhang et al. 2022</name>
    <dbReference type="NCBI Taxonomy" id="2831468"/>
    <lineage>
        <taxon>Bacteria</taxon>
        <taxon>Pseudomonadati</taxon>
        <taxon>Pseudomonadota</taxon>
        <taxon>Alphaproteobacteria</taxon>
        <taxon>Hyphomicrobiales</taxon>
        <taxon>Phyllobacteriaceae</taxon>
        <taxon>Pseudaminobacter</taxon>
    </lineage>
</organism>
<dbReference type="Proteomes" id="UP000680348">
    <property type="component" value="Unassembled WGS sequence"/>
</dbReference>
<dbReference type="InterPro" id="IPR036165">
    <property type="entry name" value="YefM-like_sf"/>
</dbReference>
<evidence type="ECO:0000313" key="4">
    <source>
        <dbReference type="Proteomes" id="UP000680348"/>
    </source>
</evidence>
<name>A0A942E0D0_9HYPH</name>
<evidence type="ECO:0000313" key="3">
    <source>
        <dbReference type="EMBL" id="MBS3648285.1"/>
    </source>
</evidence>
<dbReference type="InterPro" id="IPR006442">
    <property type="entry name" value="Antitoxin_Phd/YefM"/>
</dbReference>
<dbReference type="InterPro" id="IPR051405">
    <property type="entry name" value="phD/YefM_antitoxin"/>
</dbReference>
<dbReference type="AlphaFoldDB" id="A0A942E0D0"/>
<dbReference type="NCBIfam" id="TIGR01552">
    <property type="entry name" value="phd_fam"/>
    <property type="match status" value="1"/>
</dbReference>
<evidence type="ECO:0000256" key="1">
    <source>
        <dbReference type="ARBA" id="ARBA00009981"/>
    </source>
</evidence>
<keyword evidence="4" id="KW-1185">Reference proteome</keyword>
<comment type="caution">
    <text evidence="3">The sequence shown here is derived from an EMBL/GenBank/DDBJ whole genome shotgun (WGS) entry which is preliminary data.</text>
</comment>
<reference evidence="3" key="1">
    <citation type="submission" date="2021-04" db="EMBL/GenBank/DDBJ databases">
        <title>Pseudaminobacter soli sp. nov., isolated from paddy soil contaminated by heavy metals.</title>
        <authorList>
            <person name="Zhang K."/>
        </authorList>
    </citation>
    <scope>NUCLEOTIDE SEQUENCE</scope>
    <source>
        <strain evidence="3">19-2017</strain>
    </source>
</reference>
<dbReference type="Gene3D" id="6.10.250.330">
    <property type="match status" value="1"/>
</dbReference>
<protein>
    <recommendedName>
        <fullName evidence="2">Antitoxin</fullName>
    </recommendedName>
</protein>
<dbReference type="PANTHER" id="PTHR33713">
    <property type="entry name" value="ANTITOXIN YAFN-RELATED"/>
    <property type="match status" value="1"/>
</dbReference>
<dbReference type="Gene3D" id="3.40.1620.10">
    <property type="entry name" value="YefM-like domain"/>
    <property type="match status" value="1"/>
</dbReference>
<comment type="similarity">
    <text evidence="1 2">Belongs to the phD/YefM antitoxin family.</text>
</comment>
<dbReference type="EMBL" id="JAGWCR010000003">
    <property type="protein sequence ID" value="MBS3648285.1"/>
    <property type="molecule type" value="Genomic_DNA"/>
</dbReference>
<dbReference type="RefSeq" id="WP_188253851.1">
    <property type="nucleotide sequence ID" value="NZ_JABVCF010000003.1"/>
</dbReference>
<comment type="function">
    <text evidence="2">Antitoxin component of a type II toxin-antitoxin (TA) system.</text>
</comment>
<accession>A0A942E0D0</accession>
<dbReference type="Pfam" id="PF02604">
    <property type="entry name" value="PhdYeFM_antitox"/>
    <property type="match status" value="1"/>
</dbReference>
<gene>
    <name evidence="3" type="ORF">KEU06_06550</name>
</gene>
<evidence type="ECO:0000256" key="2">
    <source>
        <dbReference type="RuleBase" id="RU362080"/>
    </source>
</evidence>